<keyword evidence="3" id="KW-0540">Nuclease</keyword>
<evidence type="ECO:0000256" key="2">
    <source>
        <dbReference type="ARBA" id="ARBA00022649"/>
    </source>
</evidence>
<dbReference type="Proteomes" id="UP000662783">
    <property type="component" value="Chromosome"/>
</dbReference>
<dbReference type="PANTHER" id="PTHR33653">
    <property type="entry name" value="RIBONUCLEASE VAPC2"/>
    <property type="match status" value="1"/>
</dbReference>
<evidence type="ECO:0000256" key="6">
    <source>
        <dbReference type="ARBA" id="ARBA00022842"/>
    </source>
</evidence>
<dbReference type="Pfam" id="PF01850">
    <property type="entry name" value="PIN"/>
    <property type="match status" value="1"/>
</dbReference>
<dbReference type="Gene3D" id="3.40.50.1010">
    <property type="entry name" value="5'-nuclease"/>
    <property type="match status" value="1"/>
</dbReference>
<evidence type="ECO:0000256" key="5">
    <source>
        <dbReference type="ARBA" id="ARBA00022801"/>
    </source>
</evidence>
<dbReference type="InterPro" id="IPR050556">
    <property type="entry name" value="Type_II_TA_system_RNase"/>
</dbReference>
<evidence type="ECO:0000256" key="7">
    <source>
        <dbReference type="ARBA" id="ARBA00038093"/>
    </source>
</evidence>
<dbReference type="AlphaFoldDB" id="A0A974WFQ3"/>
<reference evidence="9" key="1">
    <citation type="submission" date="2021-02" db="EMBL/GenBank/DDBJ databases">
        <title>Fulvivirga sp. S481 isolated from sea water.</title>
        <authorList>
            <person name="Bae S.S."/>
            <person name="Baek K."/>
        </authorList>
    </citation>
    <scope>NUCLEOTIDE SEQUENCE</scope>
    <source>
        <strain evidence="9">S481</strain>
    </source>
</reference>
<keyword evidence="4" id="KW-0479">Metal-binding</keyword>
<keyword evidence="10" id="KW-1185">Reference proteome</keyword>
<gene>
    <name evidence="9" type="ORF">JR347_13915</name>
</gene>
<keyword evidence="6" id="KW-0460">Magnesium</keyword>
<organism evidence="9 10">
    <name type="scientific">Fulvivirga lutea</name>
    <dbReference type="NCBI Taxonomy" id="2810512"/>
    <lineage>
        <taxon>Bacteria</taxon>
        <taxon>Pseudomonadati</taxon>
        <taxon>Bacteroidota</taxon>
        <taxon>Cytophagia</taxon>
        <taxon>Cytophagales</taxon>
        <taxon>Fulvivirgaceae</taxon>
        <taxon>Fulvivirga</taxon>
    </lineage>
</organism>
<dbReference type="SUPFAM" id="SSF88723">
    <property type="entry name" value="PIN domain-like"/>
    <property type="match status" value="1"/>
</dbReference>
<proteinExistence type="inferred from homology"/>
<dbReference type="PANTHER" id="PTHR33653:SF1">
    <property type="entry name" value="RIBONUCLEASE VAPC2"/>
    <property type="match status" value="1"/>
</dbReference>
<evidence type="ECO:0000259" key="8">
    <source>
        <dbReference type="Pfam" id="PF01850"/>
    </source>
</evidence>
<keyword evidence="2" id="KW-1277">Toxin-antitoxin system</keyword>
<accession>A0A974WFQ3</accession>
<dbReference type="GO" id="GO:0016787">
    <property type="term" value="F:hydrolase activity"/>
    <property type="evidence" value="ECO:0007669"/>
    <property type="project" value="UniProtKB-KW"/>
</dbReference>
<evidence type="ECO:0000313" key="10">
    <source>
        <dbReference type="Proteomes" id="UP000662783"/>
    </source>
</evidence>
<comment type="similarity">
    <text evidence="7">Belongs to the PINc/VapC protein family.</text>
</comment>
<evidence type="ECO:0000256" key="1">
    <source>
        <dbReference type="ARBA" id="ARBA00001946"/>
    </source>
</evidence>
<protein>
    <submittedName>
        <fullName evidence="9">PIN domain-containing protein</fullName>
    </submittedName>
</protein>
<dbReference type="GO" id="GO:0046872">
    <property type="term" value="F:metal ion binding"/>
    <property type="evidence" value="ECO:0007669"/>
    <property type="project" value="UniProtKB-KW"/>
</dbReference>
<dbReference type="GO" id="GO:0004518">
    <property type="term" value="F:nuclease activity"/>
    <property type="evidence" value="ECO:0007669"/>
    <property type="project" value="UniProtKB-KW"/>
</dbReference>
<keyword evidence="5" id="KW-0378">Hydrolase</keyword>
<name>A0A974WFQ3_9BACT</name>
<dbReference type="EMBL" id="CP070608">
    <property type="protein sequence ID" value="QSE96683.1"/>
    <property type="molecule type" value="Genomic_DNA"/>
</dbReference>
<dbReference type="InterPro" id="IPR029060">
    <property type="entry name" value="PIN-like_dom_sf"/>
</dbReference>
<sequence>MVYLLDTCVIIDFIKGDANTISSIKSKSPVEVAISSITEFELRYGMEQSTNTKSKKILNALLSEITILDFSSKEAEIAAQIRNQLRVLGTPIGPYDMLIAATSISNKLVLVTSNEKEFLRIDGLIIENWRQI</sequence>
<dbReference type="KEGG" id="fuv:JR347_13915"/>
<evidence type="ECO:0000256" key="3">
    <source>
        <dbReference type="ARBA" id="ARBA00022722"/>
    </source>
</evidence>
<evidence type="ECO:0000256" key="4">
    <source>
        <dbReference type="ARBA" id="ARBA00022723"/>
    </source>
</evidence>
<dbReference type="RefSeq" id="WP_205721197.1">
    <property type="nucleotide sequence ID" value="NZ_CP070608.1"/>
</dbReference>
<feature type="domain" description="PIN" evidence="8">
    <location>
        <begin position="3"/>
        <end position="123"/>
    </location>
</feature>
<dbReference type="InterPro" id="IPR002716">
    <property type="entry name" value="PIN_dom"/>
</dbReference>
<comment type="cofactor">
    <cofactor evidence="1">
        <name>Mg(2+)</name>
        <dbReference type="ChEBI" id="CHEBI:18420"/>
    </cofactor>
</comment>
<evidence type="ECO:0000313" key="9">
    <source>
        <dbReference type="EMBL" id="QSE96683.1"/>
    </source>
</evidence>